<keyword evidence="3" id="KW-1185">Reference proteome</keyword>
<protein>
    <submittedName>
        <fullName evidence="2">Glycosyltransferase family 2 protein</fullName>
    </submittedName>
</protein>
<comment type="caution">
    <text evidence="2">The sequence shown here is derived from an EMBL/GenBank/DDBJ whole genome shotgun (WGS) entry which is preliminary data.</text>
</comment>
<dbReference type="InterPro" id="IPR001173">
    <property type="entry name" value="Glyco_trans_2-like"/>
</dbReference>
<dbReference type="Gene3D" id="3.90.550.10">
    <property type="entry name" value="Spore Coat Polysaccharide Biosynthesis Protein SpsA, Chain A"/>
    <property type="match status" value="1"/>
</dbReference>
<name>A0A398C9W4_9BURK</name>
<accession>A0A398C9W4</accession>
<evidence type="ECO:0000313" key="2">
    <source>
        <dbReference type="EMBL" id="RID97877.1"/>
    </source>
</evidence>
<evidence type="ECO:0000313" key="3">
    <source>
        <dbReference type="Proteomes" id="UP000266302"/>
    </source>
</evidence>
<reference evidence="2 3" key="1">
    <citation type="submission" date="2018-09" db="EMBL/GenBank/DDBJ databases">
        <title>Draft genome of Simplicispira sp. NY-02.</title>
        <authorList>
            <person name="Im W.T."/>
        </authorList>
    </citation>
    <scope>NUCLEOTIDE SEQUENCE [LARGE SCALE GENOMIC DNA]</scope>
    <source>
        <strain evidence="2 3">NY-02</strain>
    </source>
</reference>
<evidence type="ECO:0000259" key="1">
    <source>
        <dbReference type="Pfam" id="PF00535"/>
    </source>
</evidence>
<gene>
    <name evidence="2" type="ORF">D3F03_11575</name>
</gene>
<dbReference type="GO" id="GO:0016758">
    <property type="term" value="F:hexosyltransferase activity"/>
    <property type="evidence" value="ECO:0007669"/>
    <property type="project" value="UniProtKB-ARBA"/>
</dbReference>
<dbReference type="AlphaFoldDB" id="A0A398C9W4"/>
<dbReference type="OrthoDB" id="9815923at2"/>
<dbReference type="PANTHER" id="PTHR22916">
    <property type="entry name" value="GLYCOSYLTRANSFERASE"/>
    <property type="match status" value="1"/>
</dbReference>
<dbReference type="Pfam" id="PF00535">
    <property type="entry name" value="Glycos_transf_2"/>
    <property type="match status" value="1"/>
</dbReference>
<keyword evidence="2" id="KW-0808">Transferase</keyword>
<organism evidence="2 3">
    <name type="scientific">Simplicispira hankyongi</name>
    <dbReference type="NCBI Taxonomy" id="2315688"/>
    <lineage>
        <taxon>Bacteria</taxon>
        <taxon>Pseudomonadati</taxon>
        <taxon>Pseudomonadota</taxon>
        <taxon>Betaproteobacteria</taxon>
        <taxon>Burkholderiales</taxon>
        <taxon>Comamonadaceae</taxon>
        <taxon>Simplicispira</taxon>
    </lineage>
</organism>
<dbReference type="SUPFAM" id="SSF53448">
    <property type="entry name" value="Nucleotide-diphospho-sugar transferases"/>
    <property type="match status" value="1"/>
</dbReference>
<dbReference type="RefSeq" id="WP_119109583.1">
    <property type="nucleotide sequence ID" value="NZ_QXJC01000004.1"/>
</dbReference>
<sequence>MSGVDSPRPTPWLSVLVPAYNAAAYLGECVDSVLVQGVAGVEVVVVDDCSNDGSAQVLVQLAERWPDALHVRRHGHNRGLSAARNTLLEAARGEYLWFLDADDKLLAGSLAELDRIVHSASPDLVLCDFEVLRACRKPKHWLRGEHHRKSFLGPSGRLLSDPAELLSGLLLAGQLHAWSKISRRSLWHPGLRFPPGQYFEDMATMTLLALQARTSYYAPHPWVAYRQHEHSILANASWQKAQDQSRALVPLRETLRAHACGESAQVRLALAHQSARNFMGAMRFLHAQAPSEPSGKSVSMLADELRQNFRDSSPLTPKELARAYLQRGWFLRRHKFLRWYGAFRV</sequence>
<dbReference type="CDD" id="cd00761">
    <property type="entry name" value="Glyco_tranf_GTA_type"/>
    <property type="match status" value="1"/>
</dbReference>
<dbReference type="PANTHER" id="PTHR22916:SF3">
    <property type="entry name" value="UDP-GLCNAC:BETAGAL BETA-1,3-N-ACETYLGLUCOSAMINYLTRANSFERASE-LIKE PROTEIN 1"/>
    <property type="match status" value="1"/>
</dbReference>
<dbReference type="EMBL" id="QXJC01000004">
    <property type="protein sequence ID" value="RID97877.1"/>
    <property type="molecule type" value="Genomic_DNA"/>
</dbReference>
<proteinExistence type="predicted"/>
<feature type="domain" description="Glycosyltransferase 2-like" evidence="1">
    <location>
        <begin position="14"/>
        <end position="143"/>
    </location>
</feature>
<dbReference type="Proteomes" id="UP000266302">
    <property type="component" value="Unassembled WGS sequence"/>
</dbReference>
<dbReference type="InterPro" id="IPR029044">
    <property type="entry name" value="Nucleotide-diphossugar_trans"/>
</dbReference>